<evidence type="ECO:0000313" key="1">
    <source>
        <dbReference type="EMBL" id="CAG8808730.1"/>
    </source>
</evidence>
<protein>
    <submittedName>
        <fullName evidence="1">14644_t:CDS:1</fullName>
    </submittedName>
</protein>
<feature type="non-terminal residue" evidence="1">
    <location>
        <position position="1"/>
    </location>
</feature>
<name>A0A9N9K3A1_9GLOM</name>
<comment type="caution">
    <text evidence="1">The sequence shown here is derived from an EMBL/GenBank/DDBJ whole genome shotgun (WGS) entry which is preliminary data.</text>
</comment>
<reference evidence="1" key="1">
    <citation type="submission" date="2021-06" db="EMBL/GenBank/DDBJ databases">
        <authorList>
            <person name="Kallberg Y."/>
            <person name="Tangrot J."/>
            <person name="Rosling A."/>
        </authorList>
    </citation>
    <scope>NUCLEOTIDE SEQUENCE</scope>
    <source>
        <strain evidence="1">MA453B</strain>
    </source>
</reference>
<keyword evidence="2" id="KW-1185">Reference proteome</keyword>
<gene>
    <name evidence="1" type="ORF">DERYTH_LOCUS24949</name>
</gene>
<organism evidence="1 2">
    <name type="scientific">Dentiscutata erythropus</name>
    <dbReference type="NCBI Taxonomy" id="1348616"/>
    <lineage>
        <taxon>Eukaryota</taxon>
        <taxon>Fungi</taxon>
        <taxon>Fungi incertae sedis</taxon>
        <taxon>Mucoromycota</taxon>
        <taxon>Glomeromycotina</taxon>
        <taxon>Glomeromycetes</taxon>
        <taxon>Diversisporales</taxon>
        <taxon>Gigasporaceae</taxon>
        <taxon>Dentiscutata</taxon>
    </lineage>
</organism>
<proteinExistence type="predicted"/>
<dbReference type="AlphaFoldDB" id="A0A9N9K3A1"/>
<dbReference type="Proteomes" id="UP000789405">
    <property type="component" value="Unassembled WGS sequence"/>
</dbReference>
<sequence>TRFCHSGRIKNRGVYHIEIRNQKLLYSNSTLDTLLLGKDVEERIS</sequence>
<evidence type="ECO:0000313" key="2">
    <source>
        <dbReference type="Proteomes" id="UP000789405"/>
    </source>
</evidence>
<accession>A0A9N9K3A1</accession>
<dbReference type="EMBL" id="CAJVPY010044151">
    <property type="protein sequence ID" value="CAG8808730.1"/>
    <property type="molecule type" value="Genomic_DNA"/>
</dbReference>